<dbReference type="Pfam" id="PF02163">
    <property type="entry name" value="Peptidase_M50"/>
    <property type="match status" value="1"/>
</dbReference>
<accession>A0A2V3IM05</accession>
<evidence type="ECO:0000256" key="1">
    <source>
        <dbReference type="ARBA" id="ARBA00001947"/>
    </source>
</evidence>
<dbReference type="AlphaFoldDB" id="A0A2V3IM05"/>
<dbReference type="CDD" id="cd06163">
    <property type="entry name" value="S2P-M50_PDZ_RseP-like"/>
    <property type="match status" value="1"/>
</dbReference>
<evidence type="ECO:0000256" key="5">
    <source>
        <dbReference type="ARBA" id="ARBA00022692"/>
    </source>
</evidence>
<keyword evidence="5 11" id="KW-0812">Transmembrane</keyword>
<keyword evidence="7" id="KW-0862">Zinc</keyword>
<dbReference type="InterPro" id="IPR001478">
    <property type="entry name" value="PDZ"/>
</dbReference>
<dbReference type="SMART" id="SM00228">
    <property type="entry name" value="PDZ"/>
    <property type="match status" value="1"/>
</dbReference>
<feature type="domain" description="PDZ" evidence="12">
    <location>
        <begin position="219"/>
        <end position="261"/>
    </location>
</feature>
<dbReference type="PANTHER" id="PTHR42837">
    <property type="entry name" value="REGULATOR OF SIGMA-E PROTEASE RSEP"/>
    <property type="match status" value="1"/>
</dbReference>
<evidence type="ECO:0000259" key="12">
    <source>
        <dbReference type="PROSITE" id="PS50106"/>
    </source>
</evidence>
<name>A0A2V3IM05_9FLOR</name>
<comment type="caution">
    <text evidence="13">The sequence shown here is derived from an EMBL/GenBank/DDBJ whole genome shotgun (WGS) entry which is preliminary data.</text>
</comment>
<evidence type="ECO:0000256" key="8">
    <source>
        <dbReference type="ARBA" id="ARBA00022989"/>
    </source>
</evidence>
<sequence length="459" mass="48757">MMCTRKRFVKNTVTRTAAFCAPLSGSTLLLKSACRSTCALSSVWRGHFVQRRGVTLAARALSPPQAAKSARATPSASLVAPSITAIASTGAGVLVLGFIVFVHECGHYLAARWQNIRVKNFSIGFGPKLFSFTPKHSETEFSIRLLPLGGYVAFPEHVVEDEESGEQKVLDDENMLQNRPILDRAVVISAGVIANLILAWSAVFTSTAVIGVPTYMYAAGVRVENVVDAGGAAARAGIRAGDVIVAVNGKAVGASLESASHVAAQIRNSKGQALHLGVLREQQSVQIRVEPKCCLPDGSSVMGVQLNALAAVKRERPANVVQTVRSSNREFWRLCRQTWQGLVSTVGNFEESSKNLSGPIGVVSMGAQLARNDSWALLTFCAVISINLAVINALPLPALDGGQMVLLVVEGLKGSPVSLRVQEAINRSALLLLLAFSGALFVGDLERLHVLGAIQQLFG</sequence>
<dbReference type="EMBL" id="NBIV01000137">
    <property type="protein sequence ID" value="PXF43121.1"/>
    <property type="molecule type" value="Genomic_DNA"/>
</dbReference>
<feature type="transmembrane region" description="Helical" evidence="11">
    <location>
        <begin position="375"/>
        <end position="394"/>
    </location>
</feature>
<keyword evidence="9" id="KW-0482">Metalloprotease</keyword>
<keyword evidence="6" id="KW-0378">Hydrolase</keyword>
<evidence type="ECO:0000313" key="14">
    <source>
        <dbReference type="Proteomes" id="UP000247409"/>
    </source>
</evidence>
<feature type="transmembrane region" description="Helical" evidence="11">
    <location>
        <begin position="78"/>
        <end position="102"/>
    </location>
</feature>
<comment type="subcellular location">
    <subcellularLocation>
        <location evidence="2">Membrane</location>
        <topology evidence="2">Multi-pass membrane protein</topology>
    </subcellularLocation>
</comment>
<dbReference type="Proteomes" id="UP000247409">
    <property type="component" value="Unassembled WGS sequence"/>
</dbReference>
<proteinExistence type="inferred from homology"/>
<evidence type="ECO:0000256" key="2">
    <source>
        <dbReference type="ARBA" id="ARBA00004141"/>
    </source>
</evidence>
<keyword evidence="14" id="KW-1185">Reference proteome</keyword>
<dbReference type="OrthoDB" id="445896at2759"/>
<comment type="cofactor">
    <cofactor evidence="1">
        <name>Zn(2+)</name>
        <dbReference type="ChEBI" id="CHEBI:29105"/>
    </cofactor>
</comment>
<reference evidence="13 14" key="1">
    <citation type="journal article" date="2018" name="Mol. Biol. Evol.">
        <title>Analysis of the draft genome of the red seaweed Gracilariopsis chorda provides insights into genome size evolution in Rhodophyta.</title>
        <authorList>
            <person name="Lee J."/>
            <person name="Yang E.C."/>
            <person name="Graf L."/>
            <person name="Yang J.H."/>
            <person name="Qiu H."/>
            <person name="Zel Zion U."/>
            <person name="Chan C.X."/>
            <person name="Stephens T.G."/>
            <person name="Weber A.P.M."/>
            <person name="Boo G.H."/>
            <person name="Boo S.M."/>
            <person name="Kim K.M."/>
            <person name="Shin Y."/>
            <person name="Jung M."/>
            <person name="Lee S.J."/>
            <person name="Yim H.S."/>
            <person name="Lee J.H."/>
            <person name="Bhattacharya D."/>
            <person name="Yoon H.S."/>
        </authorList>
    </citation>
    <scope>NUCLEOTIDE SEQUENCE [LARGE SCALE GENOMIC DNA]</scope>
    <source>
        <strain evidence="13 14">SKKU-2015</strain>
        <tissue evidence="13">Whole body</tissue>
    </source>
</reference>
<dbReference type="Gene3D" id="2.30.42.10">
    <property type="match status" value="1"/>
</dbReference>
<dbReference type="GO" id="GO:0004222">
    <property type="term" value="F:metalloendopeptidase activity"/>
    <property type="evidence" value="ECO:0007669"/>
    <property type="project" value="InterPro"/>
</dbReference>
<evidence type="ECO:0000256" key="6">
    <source>
        <dbReference type="ARBA" id="ARBA00022801"/>
    </source>
</evidence>
<comment type="similarity">
    <text evidence="3">Belongs to the peptidase M50A family.</text>
</comment>
<dbReference type="STRING" id="448386.A0A2V3IM05"/>
<organism evidence="13 14">
    <name type="scientific">Gracilariopsis chorda</name>
    <dbReference type="NCBI Taxonomy" id="448386"/>
    <lineage>
        <taxon>Eukaryota</taxon>
        <taxon>Rhodophyta</taxon>
        <taxon>Florideophyceae</taxon>
        <taxon>Rhodymeniophycidae</taxon>
        <taxon>Gracilariales</taxon>
        <taxon>Gracilariaceae</taxon>
        <taxon>Gracilariopsis</taxon>
    </lineage>
</organism>
<evidence type="ECO:0000313" key="13">
    <source>
        <dbReference type="EMBL" id="PXF43121.1"/>
    </source>
</evidence>
<dbReference type="SUPFAM" id="SSF50156">
    <property type="entry name" value="PDZ domain-like"/>
    <property type="match status" value="1"/>
</dbReference>
<gene>
    <name evidence="13" type="ORF">BWQ96_07155</name>
</gene>
<evidence type="ECO:0000256" key="7">
    <source>
        <dbReference type="ARBA" id="ARBA00022833"/>
    </source>
</evidence>
<dbReference type="GO" id="GO:0016020">
    <property type="term" value="C:membrane"/>
    <property type="evidence" value="ECO:0007669"/>
    <property type="project" value="UniProtKB-SubCell"/>
</dbReference>
<dbReference type="PANTHER" id="PTHR42837:SF2">
    <property type="entry name" value="MEMBRANE METALLOPROTEASE ARASP2, CHLOROPLASTIC-RELATED"/>
    <property type="match status" value="1"/>
</dbReference>
<evidence type="ECO:0000256" key="4">
    <source>
        <dbReference type="ARBA" id="ARBA00022670"/>
    </source>
</evidence>
<dbReference type="PROSITE" id="PS50106">
    <property type="entry name" value="PDZ"/>
    <property type="match status" value="1"/>
</dbReference>
<keyword evidence="8 11" id="KW-1133">Transmembrane helix</keyword>
<keyword evidence="10 11" id="KW-0472">Membrane</keyword>
<dbReference type="InterPro" id="IPR036034">
    <property type="entry name" value="PDZ_sf"/>
</dbReference>
<dbReference type="GO" id="GO:0006508">
    <property type="term" value="P:proteolysis"/>
    <property type="evidence" value="ECO:0007669"/>
    <property type="project" value="UniProtKB-KW"/>
</dbReference>
<dbReference type="Pfam" id="PF17820">
    <property type="entry name" value="PDZ_6"/>
    <property type="match status" value="1"/>
</dbReference>
<evidence type="ECO:0000256" key="9">
    <source>
        <dbReference type="ARBA" id="ARBA00023049"/>
    </source>
</evidence>
<evidence type="ECO:0000256" key="3">
    <source>
        <dbReference type="ARBA" id="ARBA00009989"/>
    </source>
</evidence>
<keyword evidence="4" id="KW-0645">Protease</keyword>
<dbReference type="InterPro" id="IPR008915">
    <property type="entry name" value="Peptidase_M50"/>
</dbReference>
<evidence type="ECO:0000256" key="10">
    <source>
        <dbReference type="ARBA" id="ARBA00023136"/>
    </source>
</evidence>
<protein>
    <recommendedName>
        <fullName evidence="12">PDZ domain-containing protein</fullName>
    </recommendedName>
</protein>
<evidence type="ECO:0000256" key="11">
    <source>
        <dbReference type="SAM" id="Phobius"/>
    </source>
</evidence>
<dbReference type="InterPro" id="IPR041489">
    <property type="entry name" value="PDZ_6"/>
</dbReference>
<dbReference type="InterPro" id="IPR004387">
    <property type="entry name" value="Pept_M50_Zn"/>
</dbReference>